<proteinExistence type="predicted"/>
<accession>A0A4Y9JB03</accession>
<feature type="transmembrane region" description="Helical" evidence="1">
    <location>
        <begin position="189"/>
        <end position="207"/>
    </location>
</feature>
<keyword evidence="1" id="KW-0812">Transmembrane</keyword>
<name>A0A4Y9JB03_9STRE</name>
<sequence>MLEQKQERLYQEFQLLQTEAKRLDSRVKEIQLDQASWQEVSEVMASNRQLIKDNWATTLSEAELRAYYQRNLHHFSEQAPIRGRLSFWQNGMESWSREVDISAETVRMVTEQYPELDTLLPTIGVGTSESWQKDGGIYQFLCIERQEGLPLPFQEVVEAVASQLVEEKLNDWLDKKTRRINMMILRKKLLPTFVYSVLSALGSALVMKANPGQGSFMALQVALAAWLGLDVGTVYIALSVGLFLVCLVLDKRHDYLQYVYMLLAIVLFGWLTNLFVYHVLASFVLPNYLTRLIVFLVGLTLMGATLGKLLDYNIVRFPLEKVCLLAEERTSWSFRRYRYGMDILFVSSALGISLLGTGISSIREGTILTMLILPGIISMAKSS</sequence>
<keyword evidence="1" id="KW-1133">Transmembrane helix</keyword>
<dbReference type="PANTHER" id="PTHR40078:SF1">
    <property type="entry name" value="INTEGRAL MEMBRANE PROTEIN"/>
    <property type="match status" value="1"/>
</dbReference>
<dbReference type="PANTHER" id="PTHR40078">
    <property type="entry name" value="INTEGRAL MEMBRANE PROTEIN-RELATED"/>
    <property type="match status" value="1"/>
</dbReference>
<dbReference type="OrthoDB" id="5522265at2"/>
<protein>
    <submittedName>
        <fullName evidence="2">Uncharacterized protein</fullName>
    </submittedName>
</protein>
<feature type="transmembrane region" description="Helical" evidence="1">
    <location>
        <begin position="292"/>
        <end position="310"/>
    </location>
</feature>
<evidence type="ECO:0000313" key="2">
    <source>
        <dbReference type="EMBL" id="TFU97276.1"/>
    </source>
</evidence>
<evidence type="ECO:0000313" key="3">
    <source>
        <dbReference type="Proteomes" id="UP000297253"/>
    </source>
</evidence>
<evidence type="ECO:0000256" key="1">
    <source>
        <dbReference type="SAM" id="Phobius"/>
    </source>
</evidence>
<dbReference type="Proteomes" id="UP000297253">
    <property type="component" value="Unassembled WGS sequence"/>
</dbReference>
<keyword evidence="1" id="KW-0472">Membrane</keyword>
<dbReference type="EMBL" id="SPPD01000013">
    <property type="protein sequence ID" value="TFU97276.1"/>
    <property type="molecule type" value="Genomic_DNA"/>
</dbReference>
<dbReference type="InterPro" id="IPR038750">
    <property type="entry name" value="YczE/YyaS-like"/>
</dbReference>
<dbReference type="Pfam" id="PF19700">
    <property type="entry name" value="DUF6198"/>
    <property type="match status" value="1"/>
</dbReference>
<reference evidence="2 3" key="1">
    <citation type="submission" date="2019-03" db="EMBL/GenBank/DDBJ databases">
        <title>Diversity of the mouse oral microbiome.</title>
        <authorList>
            <person name="Joseph S."/>
            <person name="Aduse-Opoku J."/>
            <person name="Curtis M."/>
            <person name="Wade W."/>
            <person name="Hashim A."/>
        </authorList>
    </citation>
    <scope>NUCLEOTIDE SEQUENCE [LARGE SCALE GENOMIC DNA]</scope>
    <source>
        <strain evidence="2 3">WM131</strain>
    </source>
</reference>
<organism evidence="2 3">
    <name type="scientific">Streptococcus cuniculi</name>
    <dbReference type="NCBI Taxonomy" id="1432788"/>
    <lineage>
        <taxon>Bacteria</taxon>
        <taxon>Bacillati</taxon>
        <taxon>Bacillota</taxon>
        <taxon>Bacilli</taxon>
        <taxon>Lactobacillales</taxon>
        <taxon>Streptococcaceae</taxon>
        <taxon>Streptococcus</taxon>
    </lineage>
</organism>
<comment type="caution">
    <text evidence="2">The sequence shown here is derived from an EMBL/GenBank/DDBJ whole genome shotgun (WGS) entry which is preliminary data.</text>
</comment>
<feature type="transmembrane region" description="Helical" evidence="1">
    <location>
        <begin position="339"/>
        <end position="359"/>
    </location>
</feature>
<dbReference type="RefSeq" id="WP_135182423.1">
    <property type="nucleotide sequence ID" value="NZ_JADGKZ010000013.1"/>
</dbReference>
<dbReference type="AlphaFoldDB" id="A0A4Y9JB03"/>
<feature type="transmembrane region" description="Helical" evidence="1">
    <location>
        <begin position="258"/>
        <end position="280"/>
    </location>
</feature>
<gene>
    <name evidence="2" type="ORF">E4T82_08590</name>
</gene>
<feature type="transmembrane region" description="Helical" evidence="1">
    <location>
        <begin position="219"/>
        <end position="246"/>
    </location>
</feature>